<proteinExistence type="predicted"/>
<organism evidence="2 3">
    <name type="scientific">Rousettus aegyptiacus</name>
    <name type="common">Egyptian fruit bat</name>
    <name type="synonym">Pteropus aegyptiacus</name>
    <dbReference type="NCBI Taxonomy" id="9407"/>
    <lineage>
        <taxon>Eukaryota</taxon>
        <taxon>Metazoa</taxon>
        <taxon>Chordata</taxon>
        <taxon>Craniata</taxon>
        <taxon>Vertebrata</taxon>
        <taxon>Euteleostomi</taxon>
        <taxon>Mammalia</taxon>
        <taxon>Eutheria</taxon>
        <taxon>Laurasiatheria</taxon>
        <taxon>Chiroptera</taxon>
        <taxon>Yinpterochiroptera</taxon>
        <taxon>Pteropodoidea</taxon>
        <taxon>Pteropodidae</taxon>
        <taxon>Rousettinae</taxon>
        <taxon>Rousettus</taxon>
    </lineage>
</organism>
<gene>
    <name evidence="2" type="ORF">HJG63_010026</name>
</gene>
<dbReference type="EMBL" id="JACASE010000019">
    <property type="protein sequence ID" value="KAF6394701.1"/>
    <property type="molecule type" value="Genomic_DNA"/>
</dbReference>
<feature type="compositionally biased region" description="Basic residues" evidence="1">
    <location>
        <begin position="44"/>
        <end position="58"/>
    </location>
</feature>
<keyword evidence="3" id="KW-1185">Reference proteome</keyword>
<feature type="compositionally biased region" description="Low complexity" evidence="1">
    <location>
        <begin position="211"/>
        <end position="224"/>
    </location>
</feature>
<dbReference type="AlphaFoldDB" id="A0A7J8B866"/>
<evidence type="ECO:0000313" key="2">
    <source>
        <dbReference type="EMBL" id="KAF6394701.1"/>
    </source>
</evidence>
<feature type="region of interest" description="Disordered" evidence="1">
    <location>
        <begin position="137"/>
        <end position="236"/>
    </location>
</feature>
<accession>A0A7J8B866</accession>
<comment type="caution">
    <text evidence="2">The sequence shown here is derived from an EMBL/GenBank/DDBJ whole genome shotgun (WGS) entry which is preliminary data.</text>
</comment>
<feature type="region of interest" description="Disordered" evidence="1">
    <location>
        <begin position="1"/>
        <end position="104"/>
    </location>
</feature>
<feature type="compositionally biased region" description="Acidic residues" evidence="1">
    <location>
        <begin position="170"/>
        <end position="180"/>
    </location>
</feature>
<protein>
    <submittedName>
        <fullName evidence="2">Uncharacterized protein</fullName>
    </submittedName>
</protein>
<sequence>MATGIRVRAPCTGRATDEKQKQEKKWQDSYWVGPRTPEREGRGRWRRRTKQGGRRAAGRRGGPSTGQGHPGGAAAAPLPFPGPSPTHYFASERPDCPQDARGPQCAGEADVLLGGRVSFHLGEVPSARGHACEVTFGRFRGGRSPRAGSGCRVRASSREAPTRRSSSRDDAEDESVDEAEGWVGNRSVGHEPRPMPTADGSRERGAGWSEGPGAQRRAGGAAEPTPGDGNGSRVSAGGLSAWCRRRLWTVSQRGRGTWAAYVTPGHRRR</sequence>
<reference evidence="2 3" key="1">
    <citation type="journal article" date="2020" name="Nature">
        <title>Six reference-quality genomes reveal evolution of bat adaptations.</title>
        <authorList>
            <person name="Jebb D."/>
            <person name="Huang Z."/>
            <person name="Pippel M."/>
            <person name="Hughes G.M."/>
            <person name="Lavrichenko K."/>
            <person name="Devanna P."/>
            <person name="Winkler S."/>
            <person name="Jermiin L.S."/>
            <person name="Skirmuntt E.C."/>
            <person name="Katzourakis A."/>
            <person name="Burkitt-Gray L."/>
            <person name="Ray D.A."/>
            <person name="Sullivan K.A.M."/>
            <person name="Roscito J.G."/>
            <person name="Kirilenko B.M."/>
            <person name="Davalos L.M."/>
            <person name="Corthals A.P."/>
            <person name="Power M.L."/>
            <person name="Jones G."/>
            <person name="Ransome R.D."/>
            <person name="Dechmann D.K.N."/>
            <person name="Locatelli A.G."/>
            <person name="Puechmaille S.J."/>
            <person name="Fedrigo O."/>
            <person name="Jarvis E.D."/>
            <person name="Hiller M."/>
            <person name="Vernes S.C."/>
            <person name="Myers E.W."/>
            <person name="Teeling E.C."/>
        </authorList>
    </citation>
    <scope>NUCLEOTIDE SEQUENCE [LARGE SCALE GENOMIC DNA]</scope>
    <source>
        <strain evidence="2">MRouAeg1</strain>
        <tissue evidence="2">Muscle</tissue>
    </source>
</reference>
<evidence type="ECO:0000256" key="1">
    <source>
        <dbReference type="SAM" id="MobiDB-lite"/>
    </source>
</evidence>
<feature type="compositionally biased region" description="Basic and acidic residues" evidence="1">
    <location>
        <begin position="15"/>
        <end position="27"/>
    </location>
</feature>
<name>A0A7J8B866_ROUAE</name>
<feature type="compositionally biased region" description="Basic and acidic residues" evidence="1">
    <location>
        <begin position="156"/>
        <end position="169"/>
    </location>
</feature>
<evidence type="ECO:0000313" key="3">
    <source>
        <dbReference type="Proteomes" id="UP000593571"/>
    </source>
</evidence>
<feature type="compositionally biased region" description="Gly residues" evidence="1">
    <location>
        <begin position="59"/>
        <end position="71"/>
    </location>
</feature>
<dbReference type="Proteomes" id="UP000593571">
    <property type="component" value="Unassembled WGS sequence"/>
</dbReference>